<protein>
    <submittedName>
        <fullName evidence="3">Uncharacterized protein</fullName>
    </submittedName>
</protein>
<dbReference type="RefSeq" id="XP_067062251.1">
    <property type="nucleotide sequence ID" value="XM_067206314.1"/>
</dbReference>
<name>A0A836H626_9TRYP</name>
<feature type="coiled-coil region" evidence="1">
    <location>
        <begin position="109"/>
        <end position="136"/>
    </location>
</feature>
<reference evidence="4" key="1">
    <citation type="journal article" date="2021" name="Microbiol. Resour. Announc.">
        <title>LGAAP: Leishmaniinae Genome Assembly and Annotation Pipeline.</title>
        <authorList>
            <person name="Almutairi H."/>
            <person name="Urbaniak M.D."/>
            <person name="Bates M.D."/>
            <person name="Jariyapan N."/>
            <person name="Kwakye-Nuako G."/>
            <person name="Thomaz-Soccol V."/>
            <person name="Al-Salem W.S."/>
            <person name="Dillon R.J."/>
            <person name="Bates P.A."/>
            <person name="Gatherer D."/>
        </authorList>
    </citation>
    <scope>NUCLEOTIDE SEQUENCE [LARGE SCALE GENOMIC DNA]</scope>
</reference>
<sequence>MQALPVLLDDRRQRLQVHEGTVVREASRQMSVAVQRLFACSADVRQCSDTIEGSVLALGAHTAHTLLTQLSRSLQSIEAVTSAWRTTAAVYQEHCGQYHQLVASFDQAYAGMRERRNAAEKELRALRTERDRKEQAYDAAVMYVQQVMAEHTQWQEAHGYNTQRWPMTDTCESALAALHVARAGTSAGNADRRSRKDGDIGREEALLSAKDDFSGSTGEASHSWNASFMPPSPPPPLREWSPAVASSTADASEESGDVARRWCSTMAGRIGATQPSLHFAYVPPAKEVQLLREVLAMGTGSSSLMKDIHSAQARLDERCAHLRTVCVRGLSALHAMRQDLQVLKTYVQHLLDSHTPFACMTEELLKCVRTYTEMEVARRVAAITATTVTTASSPSVLSPVSVSHSVGSSMSHEISSLQI</sequence>
<dbReference type="KEGG" id="loi:92360248"/>
<evidence type="ECO:0000256" key="2">
    <source>
        <dbReference type="SAM" id="MobiDB-lite"/>
    </source>
</evidence>
<evidence type="ECO:0000313" key="4">
    <source>
        <dbReference type="Proteomes" id="UP000674143"/>
    </source>
</evidence>
<organism evidence="3 4">
    <name type="scientific">Leishmania orientalis</name>
    <dbReference type="NCBI Taxonomy" id="2249476"/>
    <lineage>
        <taxon>Eukaryota</taxon>
        <taxon>Discoba</taxon>
        <taxon>Euglenozoa</taxon>
        <taxon>Kinetoplastea</taxon>
        <taxon>Metakinetoplastina</taxon>
        <taxon>Trypanosomatida</taxon>
        <taxon>Trypanosomatidae</taxon>
        <taxon>Leishmaniinae</taxon>
        <taxon>Leishmania</taxon>
    </lineage>
</organism>
<feature type="compositionally biased region" description="Polar residues" evidence="2">
    <location>
        <begin position="214"/>
        <end position="226"/>
    </location>
</feature>
<gene>
    <name evidence="3" type="ORF">LSCM4_04328</name>
</gene>
<dbReference type="Proteomes" id="UP000674143">
    <property type="component" value="Unassembled WGS sequence"/>
</dbReference>
<comment type="caution">
    <text evidence="3">The sequence shown here is derived from an EMBL/GenBank/DDBJ whole genome shotgun (WGS) entry which is preliminary data.</text>
</comment>
<reference evidence="4" key="2">
    <citation type="journal article" date="2021" name="Sci. Data">
        <title>Chromosome-scale genome sequencing, assembly and annotation of six genomes from subfamily Leishmaniinae.</title>
        <authorList>
            <person name="Almutairi H."/>
            <person name="Urbaniak M.D."/>
            <person name="Bates M.D."/>
            <person name="Jariyapan N."/>
            <person name="Kwakye-Nuako G."/>
            <person name="Thomaz Soccol V."/>
            <person name="Al-Salem W.S."/>
            <person name="Dillon R.J."/>
            <person name="Bates P.A."/>
            <person name="Gatherer D."/>
        </authorList>
    </citation>
    <scope>NUCLEOTIDE SEQUENCE [LARGE SCALE GENOMIC DNA]</scope>
</reference>
<dbReference type="AlphaFoldDB" id="A0A836H626"/>
<proteinExistence type="predicted"/>
<accession>A0A836H626</accession>
<evidence type="ECO:0000313" key="3">
    <source>
        <dbReference type="EMBL" id="KAG5475743.1"/>
    </source>
</evidence>
<feature type="region of interest" description="Disordered" evidence="2">
    <location>
        <begin position="207"/>
        <end position="256"/>
    </location>
</feature>
<evidence type="ECO:0000256" key="1">
    <source>
        <dbReference type="SAM" id="Coils"/>
    </source>
</evidence>
<keyword evidence="4" id="KW-1185">Reference proteome</keyword>
<keyword evidence="1" id="KW-0175">Coiled coil</keyword>
<dbReference type="GeneID" id="92360248"/>
<dbReference type="EMBL" id="JAFHLR010000027">
    <property type="protein sequence ID" value="KAG5475743.1"/>
    <property type="molecule type" value="Genomic_DNA"/>
</dbReference>